<name>A0ABS6IFP8_9HYPH</name>
<protein>
    <recommendedName>
        <fullName evidence="3">ATP-grasp domain-containing protein</fullName>
    </recommendedName>
</protein>
<proteinExistence type="predicted"/>
<keyword evidence="2" id="KW-1185">Reference proteome</keyword>
<dbReference type="RefSeq" id="WP_216957547.1">
    <property type="nucleotide sequence ID" value="NZ_JAHOPB010000001.1"/>
</dbReference>
<dbReference type="EMBL" id="JAHOPB010000001">
    <property type="protein sequence ID" value="MBU8873295.1"/>
    <property type="molecule type" value="Genomic_DNA"/>
</dbReference>
<gene>
    <name evidence="1" type="ORF">KQ910_05940</name>
</gene>
<dbReference type="Proteomes" id="UP000727907">
    <property type="component" value="Unassembled WGS sequence"/>
</dbReference>
<sequence>MTPRLTPDSDTSGPAQRPRAGLWPGLICSLPKPLLVVPMVVQWLALSLRYRSLSLPSAADPMIDAGGLAGESKIAYFAQVGDAGRPWLALTAAVVSGPDAAARAGAAMAALGLDFPIIAKPDIGWCGFGVRRIDDHAALEAYCDAYPTGESLLVQECLDLPGEAGLFYVRRPAETRGRLLSLTIRTPPTVRGDGTSSLRALLARDERLRGRTALYESAALDRVPDAGTDVALAAVWSYRMGGLYRDCSEAITPALEERIDAVATSMPHLHVARFDIRFAGLAELQKGTFKILEINGAGSEAIEFFDPAVPFFTAYRGILAKQAMVFALAAENRAAGFAPCGWRALLRAFRHQARLLDRYPASN</sequence>
<reference evidence="1 2" key="1">
    <citation type="submission" date="2021-06" db="EMBL/GenBank/DDBJ databases">
        <authorList>
            <person name="Lee D.H."/>
        </authorList>
    </citation>
    <scope>NUCLEOTIDE SEQUENCE [LARGE SCALE GENOMIC DNA]</scope>
    <source>
        <strain evidence="1 2">MMS21-HV4-11</strain>
    </source>
</reference>
<organism evidence="1 2">
    <name type="scientific">Reyranella humidisoli</name>
    <dbReference type="NCBI Taxonomy" id="2849149"/>
    <lineage>
        <taxon>Bacteria</taxon>
        <taxon>Pseudomonadati</taxon>
        <taxon>Pseudomonadota</taxon>
        <taxon>Alphaproteobacteria</taxon>
        <taxon>Hyphomicrobiales</taxon>
        <taxon>Reyranellaceae</taxon>
        <taxon>Reyranella</taxon>
    </lineage>
</organism>
<evidence type="ECO:0008006" key="3">
    <source>
        <dbReference type="Google" id="ProtNLM"/>
    </source>
</evidence>
<accession>A0ABS6IFP8</accession>
<evidence type="ECO:0000313" key="2">
    <source>
        <dbReference type="Proteomes" id="UP000727907"/>
    </source>
</evidence>
<comment type="caution">
    <text evidence="1">The sequence shown here is derived from an EMBL/GenBank/DDBJ whole genome shotgun (WGS) entry which is preliminary data.</text>
</comment>
<evidence type="ECO:0000313" key="1">
    <source>
        <dbReference type="EMBL" id="MBU8873295.1"/>
    </source>
</evidence>